<name>A0A2I7SC06_9CAUD</name>
<proteinExistence type="predicted"/>
<evidence type="ECO:0000256" key="1">
    <source>
        <dbReference type="SAM" id="Coils"/>
    </source>
</evidence>
<keyword evidence="1" id="KW-0175">Coiled coil</keyword>
<feature type="coiled-coil region" evidence="1">
    <location>
        <begin position="66"/>
        <end position="128"/>
    </location>
</feature>
<evidence type="ECO:0000313" key="3">
    <source>
        <dbReference type="Proteomes" id="UP000240865"/>
    </source>
</evidence>
<organism evidence="2 3">
    <name type="scientific">Paenibacillus phage Dragolir</name>
    <dbReference type="NCBI Taxonomy" id="2070190"/>
    <lineage>
        <taxon>Viruses</taxon>
        <taxon>Duplodnaviria</taxon>
        <taxon>Heunggongvirae</taxon>
        <taxon>Uroviricota</taxon>
        <taxon>Caudoviricetes</taxon>
        <taxon>Gochnauervirinae</taxon>
        <taxon>Dragolirvirus</taxon>
        <taxon>Dragolirvirus dragolir</taxon>
    </lineage>
</organism>
<reference evidence="2 3" key="1">
    <citation type="submission" date="2017-12" db="EMBL/GenBank/DDBJ databases">
        <authorList>
            <person name="Hurst M.R.H."/>
        </authorList>
    </citation>
    <scope>NUCLEOTIDE SEQUENCE [LARGE SCALE GENOMIC DNA]</scope>
</reference>
<dbReference type="EMBL" id="MG727697">
    <property type="protein sequence ID" value="AUS03431.1"/>
    <property type="molecule type" value="Genomic_DNA"/>
</dbReference>
<sequence length="185" mass="19762">MVNMYLLNWGKRKSVILSMAFFMALTSFVSIGLNPVVAAERSDSQTELVAIVVKDNLERIGDLLKVKDKQKLKQDLEENNLELSVQDIQSQVDNFNTMLLGLQGQDKKEQLSKALQEVENEIVKAERAAGVRTLGCSAVLGGLSLIHSTGYGALALALGVSGPLGLGVSAGVGALYYVGGLACHN</sequence>
<keyword evidence="3" id="KW-1185">Reference proteome</keyword>
<accession>A0A2I7SC06</accession>
<dbReference type="Proteomes" id="UP000240865">
    <property type="component" value="Segment"/>
</dbReference>
<gene>
    <name evidence="2" type="ORF">DRAGOLIR_27</name>
</gene>
<evidence type="ECO:0000313" key="2">
    <source>
        <dbReference type="EMBL" id="AUS03431.1"/>
    </source>
</evidence>
<protein>
    <submittedName>
        <fullName evidence="2">Uncharacterized protein</fullName>
    </submittedName>
</protein>